<reference evidence="2 3" key="1">
    <citation type="journal article" date="2014" name="Int. J. Syst. Evol. Microbiol.">
        <title>Celeribacter indicus sp. nov., a polycyclic aromatic hydrocarbon-degrading bacterium from deep-sea sediment and reclassification of Huaishuia halophila as Celeribacter halophilus comb. nov.</title>
        <authorList>
            <person name="Lai Q."/>
            <person name="Cao J."/>
            <person name="Yuan J."/>
            <person name="Li F."/>
            <person name="Shao Z."/>
        </authorList>
    </citation>
    <scope>NUCLEOTIDE SEQUENCE [LARGE SCALE GENOMIC DNA]</scope>
    <source>
        <strain evidence="2">P73</strain>
    </source>
</reference>
<dbReference type="HOGENOM" id="CLU_100997_4_0_5"/>
<gene>
    <name evidence="2" type="ORF">P73_2502</name>
</gene>
<accession>A0A0B5E4E5</accession>
<evidence type="ECO:0000259" key="1">
    <source>
        <dbReference type="Pfam" id="PF12680"/>
    </source>
</evidence>
<name>A0A0B5E4E5_9RHOB</name>
<organism evidence="2 3">
    <name type="scientific">Celeribacter indicus</name>
    <dbReference type="NCBI Taxonomy" id="1208324"/>
    <lineage>
        <taxon>Bacteria</taxon>
        <taxon>Pseudomonadati</taxon>
        <taxon>Pseudomonadota</taxon>
        <taxon>Alphaproteobacteria</taxon>
        <taxon>Rhodobacterales</taxon>
        <taxon>Roseobacteraceae</taxon>
        <taxon>Celeribacter</taxon>
    </lineage>
</organism>
<protein>
    <recommendedName>
        <fullName evidence="1">SnoaL-like domain-containing protein</fullName>
    </recommendedName>
</protein>
<keyword evidence="3" id="KW-1185">Reference proteome</keyword>
<dbReference type="RefSeq" id="WP_043869830.1">
    <property type="nucleotide sequence ID" value="NZ_CP004393.1"/>
</dbReference>
<dbReference type="STRING" id="1208324.P73_2502"/>
<dbReference type="EMBL" id="CP004393">
    <property type="protein sequence ID" value="AJE47217.1"/>
    <property type="molecule type" value="Genomic_DNA"/>
</dbReference>
<dbReference type="SUPFAM" id="SSF54427">
    <property type="entry name" value="NTF2-like"/>
    <property type="match status" value="1"/>
</dbReference>
<evidence type="ECO:0000313" key="2">
    <source>
        <dbReference type="EMBL" id="AJE47217.1"/>
    </source>
</evidence>
<dbReference type="Proteomes" id="UP000031521">
    <property type="component" value="Chromosome"/>
</dbReference>
<dbReference type="AlphaFoldDB" id="A0A0B5E4E5"/>
<proteinExistence type="predicted"/>
<dbReference type="OrthoDB" id="7844074at2"/>
<dbReference type="KEGG" id="cid:P73_2502"/>
<dbReference type="Pfam" id="PF12680">
    <property type="entry name" value="SnoaL_2"/>
    <property type="match status" value="1"/>
</dbReference>
<sequence>MTGLELLTAWYERIWVKGDLSGLDEYFERDASAGGLMSDLATELEDFRALIPAVLLRLRDISFEVEDAMELGDRAWMRMTLRARRAEDMNPVSISGQVMIRTRHGKIVEAHNAFDLLSYFEQMGNLPRDTIALCLAGEELR</sequence>
<dbReference type="InterPro" id="IPR037401">
    <property type="entry name" value="SnoaL-like"/>
</dbReference>
<evidence type="ECO:0000313" key="3">
    <source>
        <dbReference type="Proteomes" id="UP000031521"/>
    </source>
</evidence>
<dbReference type="Gene3D" id="3.10.450.50">
    <property type="match status" value="1"/>
</dbReference>
<feature type="domain" description="SnoaL-like" evidence="1">
    <location>
        <begin position="8"/>
        <end position="109"/>
    </location>
</feature>
<dbReference type="InterPro" id="IPR032710">
    <property type="entry name" value="NTF2-like_dom_sf"/>
</dbReference>